<reference evidence="5 6" key="1">
    <citation type="journal article" date="2022" name="Gigascience">
        <title>A chromosome-level genome assembly and annotation of the desert horned lizard, Phrynosoma platyrhinos, provides insight into chromosomal rearrangements among reptiles.</title>
        <authorList>
            <person name="Koochekian N."/>
            <person name="Ascanio A."/>
            <person name="Farleigh K."/>
            <person name="Card D.C."/>
            <person name="Schield D.R."/>
            <person name="Castoe T.A."/>
            <person name="Jezkova T."/>
        </authorList>
    </citation>
    <scope>NUCLEOTIDE SEQUENCE [LARGE SCALE GENOMIC DNA]</scope>
    <source>
        <strain evidence="5">NK-2021</strain>
    </source>
</reference>
<evidence type="ECO:0000256" key="1">
    <source>
        <dbReference type="ARBA" id="ARBA00023277"/>
    </source>
</evidence>
<proteinExistence type="inferred from homology"/>
<dbReference type="InterPro" id="IPR008734">
    <property type="entry name" value="PHK_A/B_su"/>
</dbReference>
<keyword evidence="2" id="KW-1003">Cell membrane</keyword>
<evidence type="ECO:0000313" key="6">
    <source>
        <dbReference type="Proteomes" id="UP000826234"/>
    </source>
</evidence>
<keyword evidence="1 2" id="KW-0119">Carbohydrate metabolism</keyword>
<accession>A0ABQ7TMG6</accession>
<comment type="function">
    <text evidence="2">Phosphorylase b kinase catalyzes the phosphorylation of serine in certain substrates, including troponin I.</text>
</comment>
<keyword evidence="2" id="KW-0636">Prenylation</keyword>
<keyword evidence="2" id="KW-0472">Membrane</keyword>
<evidence type="ECO:0000256" key="2">
    <source>
        <dbReference type="RuleBase" id="RU364123"/>
    </source>
</evidence>
<sequence>MSKWAIEPAQQQQACFPLTHPDSPKIKESIEPLPELKPDPHRDGVQGEGWRGCSESSGLHFLEAGMEPSQCHGLTIEGFVLPSSTTQEMTPGEIKFAVHVESVLNRIPQPEYRQLLVEAILVLTLLADMDVRSIGGLIAVDRIVRLASDLFYEEQRDPATGICILLYDSAPSGRYGTMTYLSKAVVTYVQDFLPSSGCTMQ</sequence>
<organism evidence="5 6">
    <name type="scientific">Phrynosoma platyrhinos</name>
    <name type="common">Desert horned lizard</name>
    <dbReference type="NCBI Taxonomy" id="52577"/>
    <lineage>
        <taxon>Eukaryota</taxon>
        <taxon>Metazoa</taxon>
        <taxon>Chordata</taxon>
        <taxon>Craniata</taxon>
        <taxon>Vertebrata</taxon>
        <taxon>Euteleostomi</taxon>
        <taxon>Lepidosauria</taxon>
        <taxon>Squamata</taxon>
        <taxon>Bifurcata</taxon>
        <taxon>Unidentata</taxon>
        <taxon>Episquamata</taxon>
        <taxon>Toxicofera</taxon>
        <taxon>Iguania</taxon>
        <taxon>Phrynosomatidae</taxon>
        <taxon>Phrynosomatinae</taxon>
        <taxon>Phrynosoma</taxon>
    </lineage>
</organism>
<keyword evidence="6" id="KW-1185">Reference proteome</keyword>
<dbReference type="InterPro" id="IPR045583">
    <property type="entry name" value="KPBA/B_C"/>
</dbReference>
<dbReference type="PANTHER" id="PTHR10749">
    <property type="entry name" value="PHOSPHORYLASE B KINASE REGULATORY SUBUNIT"/>
    <property type="match status" value="1"/>
</dbReference>
<feature type="domain" description="Phosphorylase b kinase regulatory subunit alpha/beta C-terminal" evidence="4">
    <location>
        <begin position="84"/>
        <end position="156"/>
    </location>
</feature>
<feature type="compositionally biased region" description="Basic and acidic residues" evidence="3">
    <location>
        <begin position="22"/>
        <end position="45"/>
    </location>
</feature>
<comment type="pathway">
    <text evidence="2">Glycan biosynthesis; glycogen metabolism.</text>
</comment>
<keyword evidence="2" id="KW-0112">Calmodulin-binding</keyword>
<evidence type="ECO:0000313" key="5">
    <source>
        <dbReference type="EMBL" id="KAH0630751.1"/>
    </source>
</evidence>
<dbReference type="Pfam" id="PF19292">
    <property type="entry name" value="KPBB_C"/>
    <property type="match status" value="1"/>
</dbReference>
<dbReference type="EMBL" id="JAIPUX010000415">
    <property type="protein sequence ID" value="KAH0630751.1"/>
    <property type="molecule type" value="Genomic_DNA"/>
</dbReference>
<feature type="region of interest" description="Disordered" evidence="3">
    <location>
        <begin position="1"/>
        <end position="49"/>
    </location>
</feature>
<keyword evidence="2" id="KW-0449">Lipoprotein</keyword>
<comment type="caution">
    <text evidence="5">The sequence shown here is derived from an EMBL/GenBank/DDBJ whole genome shotgun (WGS) entry which is preliminary data.</text>
</comment>
<comment type="similarity">
    <text evidence="2">Belongs to the phosphorylase b kinase regulatory chain family.</text>
</comment>
<gene>
    <name evidence="5" type="ORF">JD844_003934</name>
</gene>
<dbReference type="PANTHER" id="PTHR10749:SF4">
    <property type="entry name" value="PHOSPHORYLASE B KINASE REGULATORY SUBUNIT ALPHA, SKELETAL MUSCLE ISOFORM"/>
    <property type="match status" value="1"/>
</dbReference>
<comment type="subcellular location">
    <subcellularLocation>
        <location evidence="2">Cell membrane</location>
        <topology evidence="2">Lipid-anchor</topology>
        <orientation evidence="2">Cytoplasmic side</orientation>
    </subcellularLocation>
</comment>
<evidence type="ECO:0000259" key="4">
    <source>
        <dbReference type="Pfam" id="PF19292"/>
    </source>
</evidence>
<evidence type="ECO:0000256" key="3">
    <source>
        <dbReference type="SAM" id="MobiDB-lite"/>
    </source>
</evidence>
<protein>
    <recommendedName>
        <fullName evidence="2">Phosphorylase b kinase regulatory subunit</fullName>
    </recommendedName>
</protein>
<dbReference type="Proteomes" id="UP000826234">
    <property type="component" value="Unassembled WGS sequence"/>
</dbReference>
<name>A0ABQ7TMG6_PHRPL</name>
<keyword evidence="2" id="KW-0321">Glycogen metabolism</keyword>